<evidence type="ECO:0008006" key="4">
    <source>
        <dbReference type="Google" id="ProtNLM"/>
    </source>
</evidence>
<evidence type="ECO:0000313" key="2">
    <source>
        <dbReference type="EMBL" id="CAK7208852.1"/>
    </source>
</evidence>
<reference evidence="2 3" key="1">
    <citation type="submission" date="2024-01" db="EMBL/GenBank/DDBJ databases">
        <authorList>
            <person name="Allen C."/>
            <person name="Tagirdzhanova G."/>
        </authorList>
    </citation>
    <scope>NUCLEOTIDE SEQUENCE [LARGE SCALE GENOMIC DNA]</scope>
</reference>
<dbReference type="Proteomes" id="UP001642482">
    <property type="component" value="Unassembled WGS sequence"/>
</dbReference>
<feature type="region of interest" description="Disordered" evidence="1">
    <location>
        <begin position="323"/>
        <end position="343"/>
    </location>
</feature>
<dbReference type="EMBL" id="CAWUHD010000002">
    <property type="protein sequence ID" value="CAK7208852.1"/>
    <property type="molecule type" value="Genomic_DNA"/>
</dbReference>
<evidence type="ECO:0000256" key="1">
    <source>
        <dbReference type="SAM" id="MobiDB-lite"/>
    </source>
</evidence>
<accession>A0ABP0ANN7</accession>
<comment type="caution">
    <text evidence="2">The sequence shown here is derived from an EMBL/GenBank/DDBJ whole genome shotgun (WGS) entry which is preliminary data.</text>
</comment>
<feature type="compositionally biased region" description="Low complexity" evidence="1">
    <location>
        <begin position="199"/>
        <end position="210"/>
    </location>
</feature>
<keyword evidence="3" id="KW-1185">Reference proteome</keyword>
<feature type="region of interest" description="Disordered" evidence="1">
    <location>
        <begin position="185"/>
        <end position="210"/>
    </location>
</feature>
<protein>
    <recommendedName>
        <fullName evidence="4">C2H2-type domain-containing protein</fullName>
    </recommendedName>
</protein>
<sequence>MCFIEFVGYTCGHTSLPVLRACPLTTASHTYPTCPRRGDKAFFAGEMCSACQRIIHSRATQIEEYEHRFMHERGVCGCETVFPYLIRPRVIGSCGGGGGVEGFGYEDHEHAVELEGSGPNDASPNSVQLPPLLCEAMDDVGRAVVSVRLPSLYAAEWVADHRARHDEGLCRCNVDFRTYQVAMTEGTGDRQTTERGQQSSTSNSSIRRVSSMSAMSLDDDMAKPKWHTRSSSHEDFSFVMNESTDESVSSDEVEFDTQYSAEEVTTADEGPCRPFPPPQPGLPVRYSGAVFAKVPDYLKLMGPFMSQPSPYAHGDDQVPVLDGVFEVGRGPTGSGTGSKKPPH</sequence>
<name>A0ABP0ANN7_9PEZI</name>
<evidence type="ECO:0000313" key="3">
    <source>
        <dbReference type="Proteomes" id="UP001642482"/>
    </source>
</evidence>
<organism evidence="2 3">
    <name type="scientific">Sporothrix eucalyptigena</name>
    <dbReference type="NCBI Taxonomy" id="1812306"/>
    <lineage>
        <taxon>Eukaryota</taxon>
        <taxon>Fungi</taxon>
        <taxon>Dikarya</taxon>
        <taxon>Ascomycota</taxon>
        <taxon>Pezizomycotina</taxon>
        <taxon>Sordariomycetes</taxon>
        <taxon>Sordariomycetidae</taxon>
        <taxon>Ophiostomatales</taxon>
        <taxon>Ophiostomataceae</taxon>
        <taxon>Sporothrix</taxon>
    </lineage>
</organism>
<gene>
    <name evidence="2" type="ORF">SEUCBS140593_000293</name>
</gene>
<proteinExistence type="predicted"/>